<dbReference type="AlphaFoldDB" id="A0A4Q5AT25"/>
<name>A0A4Q5AT25_9BIFI</name>
<dbReference type="RefSeq" id="WP_129966943.1">
    <property type="nucleotide sequence ID" value="NZ_RYUW01000013.1"/>
</dbReference>
<reference evidence="1 2" key="1">
    <citation type="submission" date="2018-12" db="EMBL/GenBank/DDBJ databases">
        <title>Unveiling genomic diversity among members of the Bifidobacterium pseudolongum species, a widely distributed gut commensal of the animal kingdom.</title>
        <authorList>
            <person name="Lugli G.A."/>
            <person name="Duranti S."/>
            <person name="Albert K."/>
            <person name="Mancabelli L."/>
            <person name="Napoli S."/>
            <person name="Viappiani A."/>
            <person name="Anzalone R."/>
            <person name="Longhi G."/>
            <person name="Milani C."/>
            <person name="Turroni F."/>
            <person name="Alessandri G."/>
            <person name="Sela D.A."/>
            <person name="Van Sinderen D."/>
            <person name="Ventura M."/>
        </authorList>
    </citation>
    <scope>NUCLEOTIDE SEQUENCE [LARGE SCALE GENOMIC DNA]</scope>
    <source>
        <strain evidence="1 2">2003B</strain>
    </source>
</reference>
<evidence type="ECO:0000313" key="2">
    <source>
        <dbReference type="Proteomes" id="UP000292382"/>
    </source>
</evidence>
<organism evidence="1 2">
    <name type="scientific">Bifidobacterium pseudolongum subsp. globosum</name>
    <dbReference type="NCBI Taxonomy" id="1690"/>
    <lineage>
        <taxon>Bacteria</taxon>
        <taxon>Bacillati</taxon>
        <taxon>Actinomycetota</taxon>
        <taxon>Actinomycetes</taxon>
        <taxon>Bifidobacteriales</taxon>
        <taxon>Bifidobacteriaceae</taxon>
        <taxon>Bifidobacterium</taxon>
    </lineage>
</organism>
<evidence type="ECO:0000313" key="1">
    <source>
        <dbReference type="EMBL" id="RYQ36310.1"/>
    </source>
</evidence>
<protein>
    <submittedName>
        <fullName evidence="1">Uncharacterized protein</fullName>
    </submittedName>
</protein>
<proteinExistence type="predicted"/>
<comment type="caution">
    <text evidence="1">The sequence shown here is derived from an EMBL/GenBank/DDBJ whole genome shotgun (WGS) entry which is preliminary data.</text>
</comment>
<dbReference type="Proteomes" id="UP000292382">
    <property type="component" value="Unassembled WGS sequence"/>
</dbReference>
<sequence length="94" mass="10731">MNQYEPLPGNHTHWWDMLQPGDRITIHHAHNASGITSTITGPILNIHATYPDDDTTMKIIDLGIHGYCTSVHVPRTFDPTDLHITKLERRKDTH</sequence>
<accession>A0A4Q5AT25</accession>
<dbReference type="EMBL" id="RYUW01000013">
    <property type="protein sequence ID" value="RYQ36310.1"/>
    <property type="molecule type" value="Genomic_DNA"/>
</dbReference>
<gene>
    <name evidence="1" type="ORF">PG2003B_1147</name>
</gene>